<dbReference type="Gene3D" id="2.60.200.40">
    <property type="match status" value="1"/>
</dbReference>
<keyword evidence="7" id="KW-0067">ATP-binding</keyword>
<dbReference type="PANTHER" id="PTHR12358">
    <property type="entry name" value="SPHINGOSINE KINASE"/>
    <property type="match status" value="1"/>
</dbReference>
<dbReference type="SUPFAM" id="SSF111331">
    <property type="entry name" value="NAD kinase/diacylglycerol kinase-like"/>
    <property type="match status" value="1"/>
</dbReference>
<dbReference type="InterPro" id="IPR005218">
    <property type="entry name" value="Diacylglycerol/lipid_kinase"/>
</dbReference>
<dbReference type="PANTHER" id="PTHR12358:SF106">
    <property type="entry name" value="LIPID KINASE YEGS"/>
    <property type="match status" value="1"/>
</dbReference>
<keyword evidence="2" id="KW-0444">Lipid biosynthesis</keyword>
<dbReference type="InterPro" id="IPR050187">
    <property type="entry name" value="Lipid_Phosphate_FormReg"/>
</dbReference>
<comment type="cofactor">
    <cofactor evidence="1">
        <name>Mg(2+)</name>
        <dbReference type="ChEBI" id="CHEBI:18420"/>
    </cofactor>
</comment>
<evidence type="ECO:0000256" key="3">
    <source>
        <dbReference type="ARBA" id="ARBA00022679"/>
    </source>
</evidence>
<feature type="domain" description="DAGKc" evidence="12">
    <location>
        <begin position="1"/>
        <end position="129"/>
    </location>
</feature>
<evidence type="ECO:0000256" key="4">
    <source>
        <dbReference type="ARBA" id="ARBA00022723"/>
    </source>
</evidence>
<keyword evidence="5" id="KW-0547">Nucleotide-binding</keyword>
<keyword evidence="11" id="KW-1208">Phospholipid metabolism</keyword>
<dbReference type="Pfam" id="PF19279">
    <property type="entry name" value="YegS_C"/>
    <property type="match status" value="1"/>
</dbReference>
<keyword evidence="4" id="KW-0479">Metal-binding</keyword>
<dbReference type="InterPro" id="IPR017438">
    <property type="entry name" value="ATP-NAD_kinase_N"/>
</dbReference>
<organism evidence="13 14">
    <name type="scientific">Flavobacterium cerinum</name>
    <dbReference type="NCBI Taxonomy" id="2502784"/>
    <lineage>
        <taxon>Bacteria</taxon>
        <taxon>Pseudomonadati</taxon>
        <taxon>Bacteroidota</taxon>
        <taxon>Flavobacteriia</taxon>
        <taxon>Flavobacteriales</taxon>
        <taxon>Flavobacteriaceae</taxon>
        <taxon>Flavobacterium</taxon>
    </lineage>
</organism>
<evidence type="ECO:0000256" key="10">
    <source>
        <dbReference type="ARBA" id="ARBA00023209"/>
    </source>
</evidence>
<dbReference type="NCBIfam" id="TIGR00147">
    <property type="entry name" value="YegS/Rv2252/BmrU family lipid kinase"/>
    <property type="match status" value="1"/>
</dbReference>
<evidence type="ECO:0000256" key="6">
    <source>
        <dbReference type="ARBA" id="ARBA00022777"/>
    </source>
</evidence>
<evidence type="ECO:0000313" key="13">
    <source>
        <dbReference type="EMBL" id="UUC44529.1"/>
    </source>
</evidence>
<evidence type="ECO:0000256" key="9">
    <source>
        <dbReference type="ARBA" id="ARBA00023098"/>
    </source>
</evidence>
<proteinExistence type="predicted"/>
<dbReference type="Proteomes" id="UP001059844">
    <property type="component" value="Chromosome"/>
</dbReference>
<name>A0ABY5IP49_9FLAO</name>
<reference evidence="13" key="1">
    <citation type="submission" date="2022-07" db="EMBL/GenBank/DDBJ databases">
        <title>Isolation, identification, and degradation of a PFOSA degrading strain from sewage treatment plant.</title>
        <authorList>
            <person name="Zhang L."/>
            <person name="Huo Y."/>
        </authorList>
    </citation>
    <scope>NUCLEOTIDE SEQUENCE</scope>
    <source>
        <strain evidence="13">C1</strain>
    </source>
</reference>
<keyword evidence="6 13" id="KW-0418">Kinase</keyword>
<evidence type="ECO:0000256" key="5">
    <source>
        <dbReference type="ARBA" id="ARBA00022741"/>
    </source>
</evidence>
<evidence type="ECO:0000256" key="8">
    <source>
        <dbReference type="ARBA" id="ARBA00022842"/>
    </source>
</evidence>
<dbReference type="InterPro" id="IPR001206">
    <property type="entry name" value="Diacylglycerol_kinase_cat_dom"/>
</dbReference>
<dbReference type="InterPro" id="IPR016064">
    <property type="entry name" value="NAD/diacylglycerol_kinase_sf"/>
</dbReference>
<evidence type="ECO:0000256" key="7">
    <source>
        <dbReference type="ARBA" id="ARBA00022840"/>
    </source>
</evidence>
<dbReference type="Gene3D" id="3.40.50.10330">
    <property type="entry name" value="Probable inorganic polyphosphate/atp-NAD kinase, domain 1"/>
    <property type="match status" value="1"/>
</dbReference>
<evidence type="ECO:0000313" key="14">
    <source>
        <dbReference type="Proteomes" id="UP001059844"/>
    </source>
</evidence>
<dbReference type="InterPro" id="IPR045540">
    <property type="entry name" value="YegS/DAGK_C"/>
</dbReference>
<dbReference type="RefSeq" id="WP_256550206.1">
    <property type="nucleotide sequence ID" value="NZ_CP101751.1"/>
</dbReference>
<evidence type="ECO:0000256" key="1">
    <source>
        <dbReference type="ARBA" id="ARBA00001946"/>
    </source>
</evidence>
<dbReference type="PROSITE" id="PS50146">
    <property type="entry name" value="DAGK"/>
    <property type="match status" value="1"/>
</dbReference>
<keyword evidence="8" id="KW-0460">Magnesium</keyword>
<gene>
    <name evidence="13" type="ORF">NOX80_12915</name>
</gene>
<keyword evidence="14" id="KW-1185">Reference proteome</keyword>
<dbReference type="Pfam" id="PF00781">
    <property type="entry name" value="DAGK_cat"/>
    <property type="match status" value="1"/>
</dbReference>
<evidence type="ECO:0000256" key="2">
    <source>
        <dbReference type="ARBA" id="ARBA00022516"/>
    </source>
</evidence>
<evidence type="ECO:0000259" key="12">
    <source>
        <dbReference type="PROSITE" id="PS50146"/>
    </source>
</evidence>
<dbReference type="GO" id="GO:0016301">
    <property type="term" value="F:kinase activity"/>
    <property type="evidence" value="ECO:0007669"/>
    <property type="project" value="UniProtKB-KW"/>
</dbReference>
<dbReference type="SMART" id="SM00046">
    <property type="entry name" value="DAGKc"/>
    <property type="match status" value="1"/>
</dbReference>
<sequence>MKYIHFIVNPISGKGKHKITKKDLELFFPPESYELVVEYSEYKKHAIALTRDAVAKKPDIIVACGGDGTIHEVASGLVNTDIVLGILPVGSGNGLASNLNISKDFKKAVDTIKNGSYSAIDVGMVNGRHYFFSNMGIGIDAQIIRKYESMPTRNLSSYVKASLLSALKYKPNKIKVDCNGQTFETTPMLFFISNSNEMGYNMSLTPKASLQDGFLDFLVVPKLNIFEQMYFGALVLMNKTDTFKKANSQLVKEINVEISNQNSTPMQLDGEYYDLNNNILKISILQESLKVVV</sequence>
<evidence type="ECO:0000256" key="11">
    <source>
        <dbReference type="ARBA" id="ARBA00023264"/>
    </source>
</evidence>
<dbReference type="EMBL" id="CP101751">
    <property type="protein sequence ID" value="UUC44529.1"/>
    <property type="molecule type" value="Genomic_DNA"/>
</dbReference>
<keyword evidence="9" id="KW-0443">Lipid metabolism</keyword>
<keyword evidence="3" id="KW-0808">Transferase</keyword>
<accession>A0ABY5IP49</accession>
<protein>
    <submittedName>
        <fullName evidence="13">Diacylglycerol kinase family lipid kinase</fullName>
    </submittedName>
</protein>
<keyword evidence="10" id="KW-0594">Phospholipid biosynthesis</keyword>